<evidence type="ECO:0000313" key="2">
    <source>
        <dbReference type="EMBL" id="KAK3315527.1"/>
    </source>
</evidence>
<evidence type="ECO:0000256" key="1">
    <source>
        <dbReference type="SAM" id="MobiDB-lite"/>
    </source>
</evidence>
<comment type="caution">
    <text evidence="2">The sequence shown here is derived from an EMBL/GenBank/DDBJ whole genome shotgun (WGS) entry which is preliminary data.</text>
</comment>
<dbReference type="AlphaFoldDB" id="A0AAE0M1D0"/>
<reference evidence="2" key="2">
    <citation type="submission" date="2023-06" db="EMBL/GenBank/DDBJ databases">
        <authorList>
            <consortium name="Lawrence Berkeley National Laboratory"/>
            <person name="Haridas S."/>
            <person name="Hensen N."/>
            <person name="Bonometti L."/>
            <person name="Westerberg I."/>
            <person name="Brannstrom I.O."/>
            <person name="Guillou S."/>
            <person name="Cros-Aarteil S."/>
            <person name="Calhoun S."/>
            <person name="Kuo A."/>
            <person name="Mondo S."/>
            <person name="Pangilinan J."/>
            <person name="Riley R."/>
            <person name="Labutti K."/>
            <person name="Andreopoulos B."/>
            <person name="Lipzen A."/>
            <person name="Chen C."/>
            <person name="Yanf M."/>
            <person name="Daum C."/>
            <person name="Ng V."/>
            <person name="Clum A."/>
            <person name="Steindorff A."/>
            <person name="Ohm R."/>
            <person name="Martin F."/>
            <person name="Silar P."/>
            <person name="Natvig D."/>
            <person name="Lalanne C."/>
            <person name="Gautier V."/>
            <person name="Ament-Velasquez S.L."/>
            <person name="Kruys A."/>
            <person name="Hutchinson M.I."/>
            <person name="Powell A.J."/>
            <person name="Barry K."/>
            <person name="Miller A.N."/>
            <person name="Grigoriev I.V."/>
            <person name="Debuchy R."/>
            <person name="Gladieux P."/>
            <person name="Thoren M.H."/>
            <person name="Johannesson H."/>
        </authorList>
    </citation>
    <scope>NUCLEOTIDE SEQUENCE</scope>
    <source>
        <strain evidence="2">CBS 118394</strain>
    </source>
</reference>
<dbReference type="Proteomes" id="UP001283341">
    <property type="component" value="Unassembled WGS sequence"/>
</dbReference>
<dbReference type="EMBL" id="JAUEDM010000006">
    <property type="protein sequence ID" value="KAK3315527.1"/>
    <property type="molecule type" value="Genomic_DNA"/>
</dbReference>
<reference evidence="2" key="1">
    <citation type="journal article" date="2023" name="Mol. Phylogenet. Evol.">
        <title>Genome-scale phylogeny and comparative genomics of the fungal order Sordariales.</title>
        <authorList>
            <person name="Hensen N."/>
            <person name="Bonometti L."/>
            <person name="Westerberg I."/>
            <person name="Brannstrom I.O."/>
            <person name="Guillou S."/>
            <person name="Cros-Aarteil S."/>
            <person name="Calhoun S."/>
            <person name="Haridas S."/>
            <person name="Kuo A."/>
            <person name="Mondo S."/>
            <person name="Pangilinan J."/>
            <person name="Riley R."/>
            <person name="LaButti K."/>
            <person name="Andreopoulos B."/>
            <person name="Lipzen A."/>
            <person name="Chen C."/>
            <person name="Yan M."/>
            <person name="Daum C."/>
            <person name="Ng V."/>
            <person name="Clum A."/>
            <person name="Steindorff A."/>
            <person name="Ohm R.A."/>
            <person name="Martin F."/>
            <person name="Silar P."/>
            <person name="Natvig D.O."/>
            <person name="Lalanne C."/>
            <person name="Gautier V."/>
            <person name="Ament-Velasquez S.L."/>
            <person name="Kruys A."/>
            <person name="Hutchinson M.I."/>
            <person name="Powell A.J."/>
            <person name="Barry K."/>
            <person name="Miller A.N."/>
            <person name="Grigoriev I.V."/>
            <person name="Debuchy R."/>
            <person name="Gladieux P."/>
            <person name="Hiltunen Thoren M."/>
            <person name="Johannesson H."/>
        </authorList>
    </citation>
    <scope>NUCLEOTIDE SEQUENCE</scope>
    <source>
        <strain evidence="2">CBS 118394</strain>
    </source>
</reference>
<feature type="compositionally biased region" description="Polar residues" evidence="1">
    <location>
        <begin position="110"/>
        <end position="129"/>
    </location>
</feature>
<gene>
    <name evidence="2" type="ORF">B0H66DRAFT_594074</name>
</gene>
<proteinExistence type="predicted"/>
<sequence length="202" mass="22803">MAADQTPTLWACETRFQTRMADPTKLIEIADDIFKNPNDYELVRFRVNHWKILSNRPLKTEELRKLEKGASKSYTPSGPPQPKRSVTSTPRKSTERPEMARAPPTAPDPRSQQLGASQRTDTNATTASQTSIIQDLGEKWRKALRVIGVSRALLKKLEFEVKSQQYHEQRIPDNGSAEQLESTMQHGDSSANDNRHYTSAGI</sequence>
<evidence type="ECO:0000313" key="3">
    <source>
        <dbReference type="Proteomes" id="UP001283341"/>
    </source>
</evidence>
<feature type="region of interest" description="Disordered" evidence="1">
    <location>
        <begin position="68"/>
        <end position="129"/>
    </location>
</feature>
<name>A0AAE0M1D0_9PEZI</name>
<organism evidence="2 3">
    <name type="scientific">Apodospora peruviana</name>
    <dbReference type="NCBI Taxonomy" id="516989"/>
    <lineage>
        <taxon>Eukaryota</taxon>
        <taxon>Fungi</taxon>
        <taxon>Dikarya</taxon>
        <taxon>Ascomycota</taxon>
        <taxon>Pezizomycotina</taxon>
        <taxon>Sordariomycetes</taxon>
        <taxon>Sordariomycetidae</taxon>
        <taxon>Sordariales</taxon>
        <taxon>Lasiosphaeriaceae</taxon>
        <taxon>Apodospora</taxon>
    </lineage>
</organism>
<feature type="region of interest" description="Disordered" evidence="1">
    <location>
        <begin position="164"/>
        <end position="202"/>
    </location>
</feature>
<feature type="compositionally biased region" description="Polar residues" evidence="1">
    <location>
        <begin position="176"/>
        <end position="192"/>
    </location>
</feature>
<keyword evidence="3" id="KW-1185">Reference proteome</keyword>
<accession>A0AAE0M1D0</accession>
<protein>
    <submittedName>
        <fullName evidence="2">Uncharacterized protein</fullName>
    </submittedName>
</protein>